<keyword evidence="1 2" id="KW-0413">Isomerase</keyword>
<sequence>MDYRYHCDIPAGPGLNELPVNPCDLLDFQLLRLSAGESHAGESGDREILAVVLGGIASVTVGGEKFDNVGGRPNVFGGKPHSVYIPAGSSFVVRAESAVEIALPSAPSDLDVAPYVIAPSRVADGRWGAANFGRTYHQILTEIAQPDLPARRLIVGETYTPSGNWSTFPPHRHKFDSLPGEAAHEEMYYFRVSPGDGFGISRVYTDEGYEENYTARDHAVQMMPSGYHTVVSAPGYTTYYLWFLAGTQRTQGAVEDAGLSWVGRTVPMLRDLGH</sequence>
<dbReference type="InterPro" id="IPR014710">
    <property type="entry name" value="RmlC-like_jellyroll"/>
</dbReference>
<dbReference type="RefSeq" id="WP_203817514.1">
    <property type="nucleotide sequence ID" value="NZ_BAAABP010000039.1"/>
</dbReference>
<gene>
    <name evidence="2" type="ORF">Afe05nite_28070</name>
</gene>
<accession>A0A919MK94</accession>
<protein>
    <submittedName>
        <fullName evidence="2">5-deoxy-glucuronate isomerase</fullName>
    </submittedName>
</protein>
<dbReference type="PANTHER" id="PTHR39193:SF1">
    <property type="entry name" value="5-DEOXY-GLUCURONATE ISOMERASE"/>
    <property type="match status" value="1"/>
</dbReference>
<proteinExistence type="predicted"/>
<evidence type="ECO:0000256" key="1">
    <source>
        <dbReference type="ARBA" id="ARBA00023235"/>
    </source>
</evidence>
<keyword evidence="3" id="KW-1185">Reference proteome</keyword>
<reference evidence="2" key="1">
    <citation type="submission" date="2021-01" db="EMBL/GenBank/DDBJ databases">
        <title>Whole genome shotgun sequence of Actinoplanes ferrugineus NBRC 15555.</title>
        <authorList>
            <person name="Komaki H."/>
            <person name="Tamura T."/>
        </authorList>
    </citation>
    <scope>NUCLEOTIDE SEQUENCE</scope>
    <source>
        <strain evidence="2">NBRC 15555</strain>
    </source>
</reference>
<dbReference type="Pfam" id="PF04962">
    <property type="entry name" value="KduI"/>
    <property type="match status" value="1"/>
</dbReference>
<dbReference type="NCBIfam" id="TIGR04378">
    <property type="entry name" value="myo_inos_iolB"/>
    <property type="match status" value="1"/>
</dbReference>
<dbReference type="Proteomes" id="UP000598174">
    <property type="component" value="Unassembled WGS sequence"/>
</dbReference>
<evidence type="ECO:0000313" key="2">
    <source>
        <dbReference type="EMBL" id="GIE10967.1"/>
    </source>
</evidence>
<dbReference type="InterPro" id="IPR011051">
    <property type="entry name" value="RmlC_Cupin_sf"/>
</dbReference>
<dbReference type="PIRSF" id="PIRSF036628">
    <property type="entry name" value="IolB"/>
    <property type="match status" value="1"/>
</dbReference>
<dbReference type="GO" id="GO:0008880">
    <property type="term" value="F:glucuronate isomerase activity"/>
    <property type="evidence" value="ECO:0007669"/>
    <property type="project" value="InterPro"/>
</dbReference>
<name>A0A919MK94_9ACTN</name>
<dbReference type="AlphaFoldDB" id="A0A919MK94"/>
<dbReference type="SUPFAM" id="SSF51182">
    <property type="entry name" value="RmlC-like cupins"/>
    <property type="match status" value="1"/>
</dbReference>
<dbReference type="PANTHER" id="PTHR39193">
    <property type="entry name" value="5-DEOXY-GLUCURONATE ISOMERASE"/>
    <property type="match status" value="1"/>
</dbReference>
<dbReference type="InterPro" id="IPR024203">
    <property type="entry name" value="Deoxy-glucuronate_isom_IolB"/>
</dbReference>
<organism evidence="2 3">
    <name type="scientific">Paractinoplanes ferrugineus</name>
    <dbReference type="NCBI Taxonomy" id="113564"/>
    <lineage>
        <taxon>Bacteria</taxon>
        <taxon>Bacillati</taxon>
        <taxon>Actinomycetota</taxon>
        <taxon>Actinomycetes</taxon>
        <taxon>Micromonosporales</taxon>
        <taxon>Micromonosporaceae</taxon>
        <taxon>Paractinoplanes</taxon>
    </lineage>
</organism>
<comment type="caution">
    <text evidence="2">The sequence shown here is derived from an EMBL/GenBank/DDBJ whole genome shotgun (WGS) entry which is preliminary data.</text>
</comment>
<dbReference type="Gene3D" id="2.60.120.10">
    <property type="entry name" value="Jelly Rolls"/>
    <property type="match status" value="2"/>
</dbReference>
<dbReference type="EMBL" id="BOMM01000022">
    <property type="protein sequence ID" value="GIE10967.1"/>
    <property type="molecule type" value="Genomic_DNA"/>
</dbReference>
<dbReference type="InterPro" id="IPR021120">
    <property type="entry name" value="KduI/IolB_isomerase"/>
</dbReference>
<evidence type="ECO:0000313" key="3">
    <source>
        <dbReference type="Proteomes" id="UP000598174"/>
    </source>
</evidence>
<dbReference type="GO" id="GO:0019310">
    <property type="term" value="P:inositol catabolic process"/>
    <property type="evidence" value="ECO:0007669"/>
    <property type="project" value="InterPro"/>
</dbReference>